<dbReference type="STRING" id="549789.NIES30_22475"/>
<evidence type="ECO:0000256" key="4">
    <source>
        <dbReference type="ARBA" id="ARBA00023136"/>
    </source>
</evidence>
<dbReference type="GO" id="GO:0043190">
    <property type="term" value="C:ATP-binding cassette (ABC) transporter complex"/>
    <property type="evidence" value="ECO:0007669"/>
    <property type="project" value="InterPro"/>
</dbReference>
<protein>
    <recommendedName>
        <fullName evidence="5">Transport permease protein</fullName>
    </recommendedName>
</protein>
<dbReference type="AlphaFoldDB" id="A0A1U7IZF6"/>
<dbReference type="Pfam" id="PF01061">
    <property type="entry name" value="ABC2_membrane"/>
    <property type="match status" value="1"/>
</dbReference>
<comment type="similarity">
    <text evidence="5">Belongs to the ABC-2 integral membrane protein family.</text>
</comment>
<dbReference type="PANTHER" id="PTHR43229">
    <property type="entry name" value="NODULATION PROTEIN J"/>
    <property type="match status" value="1"/>
</dbReference>
<dbReference type="PIRSF" id="PIRSF006648">
    <property type="entry name" value="DrrB"/>
    <property type="match status" value="1"/>
</dbReference>
<keyword evidence="5" id="KW-0813">Transport</keyword>
<evidence type="ECO:0000313" key="7">
    <source>
        <dbReference type="EMBL" id="OKH44397.1"/>
    </source>
</evidence>
<dbReference type="Proteomes" id="UP000185557">
    <property type="component" value="Unassembled WGS sequence"/>
</dbReference>
<keyword evidence="4 5" id="KW-0472">Membrane</keyword>
<dbReference type="PANTHER" id="PTHR43229:SF2">
    <property type="entry name" value="NODULATION PROTEIN J"/>
    <property type="match status" value="1"/>
</dbReference>
<keyword evidence="5" id="KW-1003">Cell membrane</keyword>
<dbReference type="GO" id="GO:0140359">
    <property type="term" value="F:ABC-type transporter activity"/>
    <property type="evidence" value="ECO:0007669"/>
    <property type="project" value="InterPro"/>
</dbReference>
<dbReference type="RefSeq" id="WP_073610698.1">
    <property type="nucleotide sequence ID" value="NZ_MRCG01000023.1"/>
</dbReference>
<reference evidence="7 8" key="1">
    <citation type="submission" date="2016-11" db="EMBL/GenBank/DDBJ databases">
        <title>Draft Genome Sequences of Nine Cyanobacterial Strains from Diverse Habitats.</title>
        <authorList>
            <person name="Zhu T."/>
            <person name="Hou S."/>
            <person name="Lu X."/>
            <person name="Hess W.R."/>
        </authorList>
    </citation>
    <scope>NUCLEOTIDE SEQUENCE [LARGE SCALE GENOMIC DNA]</scope>
    <source>
        <strain evidence="7 8">NIES-30</strain>
    </source>
</reference>
<dbReference type="InterPro" id="IPR047817">
    <property type="entry name" value="ABC2_TM_bact-type"/>
</dbReference>
<proteinExistence type="inferred from homology"/>
<dbReference type="InterPro" id="IPR013525">
    <property type="entry name" value="ABC2_TM"/>
</dbReference>
<evidence type="ECO:0000259" key="6">
    <source>
        <dbReference type="PROSITE" id="PS51012"/>
    </source>
</evidence>
<gene>
    <name evidence="7" type="ORF">NIES30_22475</name>
</gene>
<keyword evidence="8" id="KW-1185">Reference proteome</keyword>
<feature type="transmembrane region" description="Helical" evidence="5">
    <location>
        <begin position="199"/>
        <end position="221"/>
    </location>
</feature>
<dbReference type="EMBL" id="MRCG01000023">
    <property type="protein sequence ID" value="OKH44397.1"/>
    <property type="molecule type" value="Genomic_DNA"/>
</dbReference>
<dbReference type="InterPro" id="IPR051784">
    <property type="entry name" value="Nod_factor_ABC_transporter"/>
</dbReference>
<dbReference type="PROSITE" id="PS51012">
    <property type="entry name" value="ABC_TM2"/>
    <property type="match status" value="1"/>
</dbReference>
<dbReference type="PRINTS" id="PR00164">
    <property type="entry name" value="ABC2TRNSPORT"/>
</dbReference>
<feature type="domain" description="ABC transmembrane type-2" evidence="6">
    <location>
        <begin position="46"/>
        <end position="276"/>
    </location>
</feature>
<accession>A0A1U7IZF6</accession>
<evidence type="ECO:0000313" key="8">
    <source>
        <dbReference type="Proteomes" id="UP000185557"/>
    </source>
</evidence>
<organism evidence="7 8">
    <name type="scientific">Phormidium tenue NIES-30</name>
    <dbReference type="NCBI Taxonomy" id="549789"/>
    <lineage>
        <taxon>Bacteria</taxon>
        <taxon>Bacillati</taxon>
        <taxon>Cyanobacteriota</taxon>
        <taxon>Cyanophyceae</taxon>
        <taxon>Oscillatoriophycideae</taxon>
        <taxon>Oscillatoriales</taxon>
        <taxon>Oscillatoriaceae</taxon>
        <taxon>Phormidium</taxon>
    </lineage>
</organism>
<comment type="caution">
    <text evidence="7">The sequence shown here is derived from an EMBL/GenBank/DDBJ whole genome shotgun (WGS) entry which is preliminary data.</text>
</comment>
<feature type="transmembrane region" description="Helical" evidence="5">
    <location>
        <begin position="161"/>
        <end position="187"/>
    </location>
</feature>
<name>A0A1U7IZF6_9CYAN</name>
<dbReference type="InterPro" id="IPR000412">
    <property type="entry name" value="ABC_2_transport"/>
</dbReference>
<keyword evidence="2 5" id="KW-0812">Transmembrane</keyword>
<keyword evidence="3 5" id="KW-1133">Transmembrane helix</keyword>
<evidence type="ECO:0000256" key="3">
    <source>
        <dbReference type="ARBA" id="ARBA00022989"/>
    </source>
</evidence>
<feature type="transmembrane region" description="Helical" evidence="5">
    <location>
        <begin position="48"/>
        <end position="67"/>
    </location>
</feature>
<feature type="transmembrane region" description="Helical" evidence="5">
    <location>
        <begin position="87"/>
        <end position="105"/>
    </location>
</feature>
<comment type="subcellular location">
    <subcellularLocation>
        <location evidence="5">Cell membrane</location>
        <topology evidence="5">Multi-pass membrane protein</topology>
    </subcellularLocation>
    <subcellularLocation>
        <location evidence="1">Membrane</location>
        <topology evidence="1">Multi-pass membrane protein</topology>
    </subcellularLocation>
</comment>
<feature type="transmembrane region" description="Helical" evidence="5">
    <location>
        <begin position="251"/>
        <end position="273"/>
    </location>
</feature>
<feature type="transmembrane region" description="Helical" evidence="5">
    <location>
        <begin position="126"/>
        <end position="155"/>
    </location>
</feature>
<evidence type="ECO:0000256" key="2">
    <source>
        <dbReference type="ARBA" id="ARBA00022692"/>
    </source>
</evidence>
<sequence>MTRQPHAAPLSGWASPSRVTAPVGDFIAKALVAAELEIRKLRHDPIQLFTRAVQPVLWLTIFGQVFTQVRGIPTGNLSYIDFMTPGILAQSVLFMSIFTGLLVIWEKDLGILHKLMVSPAPKAALVLGKAIGAGVRCLSQLLIIYIVAALMGVAINWNPLAILGVALVVMLGAALFSTFSLIVACWAQTHERVMGVGQLMMMPLFFASNAIYPISIMPAWLQVVSRLNPLTYMVDALRQLMLVEPAGSYPLGLSLGILVAVAAVLIAFCGRLYPRLVR</sequence>
<evidence type="ECO:0000256" key="1">
    <source>
        <dbReference type="ARBA" id="ARBA00004141"/>
    </source>
</evidence>
<evidence type="ECO:0000256" key="5">
    <source>
        <dbReference type="RuleBase" id="RU361157"/>
    </source>
</evidence>